<dbReference type="GO" id="GO:0015108">
    <property type="term" value="F:chloride transmembrane transporter activity"/>
    <property type="evidence" value="ECO:0007669"/>
    <property type="project" value="TreeGrafter"/>
</dbReference>
<evidence type="ECO:0000313" key="4">
    <source>
        <dbReference type="EMBL" id="KAK9089079.1"/>
    </source>
</evidence>
<dbReference type="AlphaFoldDB" id="A0AAP0EHS1"/>
<sequence length="99" mass="10656">MKWTPCFLVGVMGGLVGFFINLLCGERRGTKFVITSNLMPTESLILSEFMYAFGSFAAINLGLTLFSAIISPATAGSGIPEVKAYLNGRIGVEKWTSLN</sequence>
<keyword evidence="1" id="KW-0677">Repeat</keyword>
<organism evidence="4 5">
    <name type="scientific">Stephania cephalantha</name>
    <dbReference type="NCBI Taxonomy" id="152367"/>
    <lineage>
        <taxon>Eukaryota</taxon>
        <taxon>Viridiplantae</taxon>
        <taxon>Streptophyta</taxon>
        <taxon>Embryophyta</taxon>
        <taxon>Tracheophyta</taxon>
        <taxon>Spermatophyta</taxon>
        <taxon>Magnoliopsida</taxon>
        <taxon>Ranunculales</taxon>
        <taxon>Menispermaceae</taxon>
        <taxon>Menispermoideae</taxon>
        <taxon>Cissampelideae</taxon>
        <taxon>Stephania</taxon>
    </lineage>
</organism>
<reference evidence="4 5" key="1">
    <citation type="submission" date="2024-01" db="EMBL/GenBank/DDBJ databases">
        <title>Genome assemblies of Stephania.</title>
        <authorList>
            <person name="Yang L."/>
        </authorList>
    </citation>
    <scope>NUCLEOTIDE SEQUENCE [LARGE SCALE GENOMIC DNA]</scope>
    <source>
        <strain evidence="4">JXDWG</strain>
        <tissue evidence="4">Leaf</tissue>
    </source>
</reference>
<keyword evidence="3" id="KW-1133">Transmembrane helix</keyword>
<dbReference type="SUPFAM" id="SSF81340">
    <property type="entry name" value="Clc chloride channel"/>
    <property type="match status" value="1"/>
</dbReference>
<dbReference type="Proteomes" id="UP001419268">
    <property type="component" value="Unassembled WGS sequence"/>
</dbReference>
<dbReference type="PANTHER" id="PTHR11689">
    <property type="entry name" value="CHLORIDE CHANNEL PROTEIN CLC FAMILY MEMBER"/>
    <property type="match status" value="1"/>
</dbReference>
<keyword evidence="3" id="KW-0472">Membrane</keyword>
<keyword evidence="2" id="KW-0129">CBS domain</keyword>
<keyword evidence="3" id="KW-0812">Transmembrane</keyword>
<proteinExistence type="predicted"/>
<evidence type="ECO:0000256" key="2">
    <source>
        <dbReference type="ARBA" id="ARBA00023122"/>
    </source>
</evidence>
<accession>A0AAP0EHS1</accession>
<gene>
    <name evidence="4" type="ORF">Scep_028161</name>
</gene>
<protein>
    <submittedName>
        <fullName evidence="4">Uncharacterized protein</fullName>
    </submittedName>
</protein>
<dbReference type="PANTHER" id="PTHR11689:SF92">
    <property type="entry name" value="CHLORIDE CHANNEL-LIKE PROTEIN CLC-G-RELATED"/>
    <property type="match status" value="1"/>
</dbReference>
<dbReference type="InterPro" id="IPR014743">
    <property type="entry name" value="Cl-channel_core"/>
</dbReference>
<dbReference type="InterPro" id="IPR051280">
    <property type="entry name" value="Cl-channel/antiporter"/>
</dbReference>
<evidence type="ECO:0000256" key="1">
    <source>
        <dbReference type="ARBA" id="ARBA00022737"/>
    </source>
</evidence>
<feature type="transmembrane region" description="Helical" evidence="3">
    <location>
        <begin position="49"/>
        <end position="70"/>
    </location>
</feature>
<dbReference type="GO" id="GO:0009705">
    <property type="term" value="C:plant-type vacuole membrane"/>
    <property type="evidence" value="ECO:0007669"/>
    <property type="project" value="TreeGrafter"/>
</dbReference>
<evidence type="ECO:0000313" key="5">
    <source>
        <dbReference type="Proteomes" id="UP001419268"/>
    </source>
</evidence>
<dbReference type="Gene3D" id="1.10.3080.10">
    <property type="entry name" value="Clc chloride channel"/>
    <property type="match status" value="1"/>
</dbReference>
<comment type="caution">
    <text evidence="4">The sequence shown here is derived from an EMBL/GenBank/DDBJ whole genome shotgun (WGS) entry which is preliminary data.</text>
</comment>
<keyword evidence="5" id="KW-1185">Reference proteome</keyword>
<dbReference type="EMBL" id="JBBNAG010000012">
    <property type="protein sequence ID" value="KAK9089079.1"/>
    <property type="molecule type" value="Genomic_DNA"/>
</dbReference>
<evidence type="ECO:0000256" key="3">
    <source>
        <dbReference type="SAM" id="Phobius"/>
    </source>
</evidence>
<name>A0AAP0EHS1_9MAGN</name>